<gene>
    <name evidence="1" type="ORF">DPMN_134759</name>
</gene>
<name>A0A9D4FWS5_DREPO</name>
<accession>A0A9D4FWS5</accession>
<evidence type="ECO:0000313" key="2">
    <source>
        <dbReference type="Proteomes" id="UP000828390"/>
    </source>
</evidence>
<sequence length="76" mass="8151">MSPRPSNRTASTLLRSLSFPRCSGLVSRCLSSRVRYPDLPEVPSEEGRGQWDSGFTSVEAIRGGPGVGPFAFGPLL</sequence>
<dbReference type="Proteomes" id="UP000828390">
    <property type="component" value="Unassembled WGS sequence"/>
</dbReference>
<comment type="caution">
    <text evidence="1">The sequence shown here is derived from an EMBL/GenBank/DDBJ whole genome shotgun (WGS) entry which is preliminary data.</text>
</comment>
<protein>
    <submittedName>
        <fullName evidence="1">Uncharacterized protein</fullName>
    </submittedName>
</protein>
<evidence type="ECO:0000313" key="1">
    <source>
        <dbReference type="EMBL" id="KAH3806438.1"/>
    </source>
</evidence>
<dbReference type="AlphaFoldDB" id="A0A9D4FWS5"/>
<dbReference type="EMBL" id="JAIWYP010000006">
    <property type="protein sequence ID" value="KAH3806438.1"/>
    <property type="molecule type" value="Genomic_DNA"/>
</dbReference>
<proteinExistence type="predicted"/>
<keyword evidence="2" id="KW-1185">Reference proteome</keyword>
<reference evidence="1" key="2">
    <citation type="submission" date="2020-11" db="EMBL/GenBank/DDBJ databases">
        <authorList>
            <person name="McCartney M.A."/>
            <person name="Auch B."/>
            <person name="Kono T."/>
            <person name="Mallez S."/>
            <person name="Becker A."/>
            <person name="Gohl D.M."/>
            <person name="Silverstein K.A.T."/>
            <person name="Koren S."/>
            <person name="Bechman K.B."/>
            <person name="Herman A."/>
            <person name="Abrahante J.E."/>
            <person name="Garbe J."/>
        </authorList>
    </citation>
    <scope>NUCLEOTIDE SEQUENCE</scope>
    <source>
        <strain evidence="1">Duluth1</strain>
        <tissue evidence="1">Whole animal</tissue>
    </source>
</reference>
<organism evidence="1 2">
    <name type="scientific">Dreissena polymorpha</name>
    <name type="common">Zebra mussel</name>
    <name type="synonym">Mytilus polymorpha</name>
    <dbReference type="NCBI Taxonomy" id="45954"/>
    <lineage>
        <taxon>Eukaryota</taxon>
        <taxon>Metazoa</taxon>
        <taxon>Spiralia</taxon>
        <taxon>Lophotrochozoa</taxon>
        <taxon>Mollusca</taxon>
        <taxon>Bivalvia</taxon>
        <taxon>Autobranchia</taxon>
        <taxon>Heteroconchia</taxon>
        <taxon>Euheterodonta</taxon>
        <taxon>Imparidentia</taxon>
        <taxon>Neoheterodontei</taxon>
        <taxon>Myida</taxon>
        <taxon>Dreissenoidea</taxon>
        <taxon>Dreissenidae</taxon>
        <taxon>Dreissena</taxon>
    </lineage>
</organism>
<reference evidence="1" key="1">
    <citation type="journal article" date="2019" name="bioRxiv">
        <title>The Genome of the Zebra Mussel, Dreissena polymorpha: A Resource for Invasive Species Research.</title>
        <authorList>
            <person name="McCartney M.A."/>
            <person name="Auch B."/>
            <person name="Kono T."/>
            <person name="Mallez S."/>
            <person name="Zhang Y."/>
            <person name="Obille A."/>
            <person name="Becker A."/>
            <person name="Abrahante J.E."/>
            <person name="Garbe J."/>
            <person name="Badalamenti J.P."/>
            <person name="Herman A."/>
            <person name="Mangelson H."/>
            <person name="Liachko I."/>
            <person name="Sullivan S."/>
            <person name="Sone E.D."/>
            <person name="Koren S."/>
            <person name="Silverstein K.A.T."/>
            <person name="Beckman K.B."/>
            <person name="Gohl D.M."/>
        </authorList>
    </citation>
    <scope>NUCLEOTIDE SEQUENCE</scope>
    <source>
        <strain evidence="1">Duluth1</strain>
        <tissue evidence="1">Whole animal</tissue>
    </source>
</reference>